<dbReference type="PROSITE" id="PS50082">
    <property type="entry name" value="WD_REPEATS_2"/>
    <property type="match status" value="1"/>
</dbReference>
<dbReference type="GO" id="GO:0000462">
    <property type="term" value="P:maturation of SSU-rRNA from tricistronic rRNA transcript (SSU-rRNA, 5.8S rRNA, LSU-rRNA)"/>
    <property type="evidence" value="ECO:0007669"/>
    <property type="project" value="TreeGrafter"/>
</dbReference>
<dbReference type="SUPFAM" id="SSF50978">
    <property type="entry name" value="WD40 repeat-like"/>
    <property type="match status" value="1"/>
</dbReference>
<evidence type="ECO:0000256" key="3">
    <source>
        <dbReference type="PROSITE-ProRule" id="PRU00221"/>
    </source>
</evidence>
<protein>
    <submittedName>
        <fullName evidence="4">WD repeat-containing protein 43</fullName>
    </submittedName>
</protein>
<dbReference type="PANTHER" id="PTHR44267">
    <property type="entry name" value="WD REPEAT-CONTAINING PROTEIN 43"/>
    <property type="match status" value="1"/>
</dbReference>
<accession>A0A194RJI7</accession>
<dbReference type="InterPro" id="IPR015943">
    <property type="entry name" value="WD40/YVTN_repeat-like_dom_sf"/>
</dbReference>
<dbReference type="InParanoid" id="A0A194RJI7"/>
<reference evidence="4 5" key="1">
    <citation type="journal article" date="2015" name="Nat. Commun.">
        <title>Outbred genome sequencing and CRISPR/Cas9 gene editing in butterflies.</title>
        <authorList>
            <person name="Li X."/>
            <person name="Fan D."/>
            <person name="Zhang W."/>
            <person name="Liu G."/>
            <person name="Zhang L."/>
            <person name="Zhao L."/>
            <person name="Fang X."/>
            <person name="Chen L."/>
            <person name="Dong Y."/>
            <person name="Chen Y."/>
            <person name="Ding Y."/>
            <person name="Zhao R."/>
            <person name="Feng M."/>
            <person name="Zhu Y."/>
            <person name="Feng Y."/>
            <person name="Jiang X."/>
            <person name="Zhu D."/>
            <person name="Xiang H."/>
            <person name="Feng X."/>
            <person name="Li S."/>
            <person name="Wang J."/>
            <person name="Zhang G."/>
            <person name="Kronforst M.R."/>
            <person name="Wang W."/>
        </authorList>
    </citation>
    <scope>NUCLEOTIDE SEQUENCE [LARGE SCALE GENOMIC DNA]</scope>
    <source>
        <strain evidence="4">Ya'a_city_454_Pm</strain>
        <tissue evidence="4">Whole body</tissue>
    </source>
</reference>
<evidence type="ECO:0000313" key="5">
    <source>
        <dbReference type="Proteomes" id="UP000053240"/>
    </source>
</evidence>
<dbReference type="EMBL" id="KQ460118">
    <property type="protein sequence ID" value="KPJ17717.1"/>
    <property type="molecule type" value="Genomic_DNA"/>
</dbReference>
<dbReference type="InterPro" id="IPR052414">
    <property type="entry name" value="U3_snoRNA-assoc_WDR"/>
</dbReference>
<evidence type="ECO:0000313" key="4">
    <source>
        <dbReference type="EMBL" id="KPJ17717.1"/>
    </source>
</evidence>
<organism evidence="4 5">
    <name type="scientific">Papilio machaon</name>
    <name type="common">Old World swallowtail butterfly</name>
    <dbReference type="NCBI Taxonomy" id="76193"/>
    <lineage>
        <taxon>Eukaryota</taxon>
        <taxon>Metazoa</taxon>
        <taxon>Ecdysozoa</taxon>
        <taxon>Arthropoda</taxon>
        <taxon>Hexapoda</taxon>
        <taxon>Insecta</taxon>
        <taxon>Pterygota</taxon>
        <taxon>Neoptera</taxon>
        <taxon>Endopterygota</taxon>
        <taxon>Lepidoptera</taxon>
        <taxon>Glossata</taxon>
        <taxon>Ditrysia</taxon>
        <taxon>Papilionoidea</taxon>
        <taxon>Papilionidae</taxon>
        <taxon>Papilioninae</taxon>
        <taxon>Papilio</taxon>
    </lineage>
</organism>
<dbReference type="Proteomes" id="UP000053240">
    <property type="component" value="Unassembled WGS sequence"/>
</dbReference>
<comment type="subcellular location">
    <subcellularLocation>
        <location evidence="1">Nucleus</location>
    </subcellularLocation>
</comment>
<gene>
    <name evidence="4" type="ORF">RR48_07201</name>
</gene>
<sequence>MADAAFSGDGKYYSALTHDGRLRIWDTETNILKQEYTPDLHLTAPPLCLQWISVTQSVSPQKGARRKSFSDNATQAIALGTTSGKILLYSVTQGKVETVLVDQKNHIHNKVKSLDWHRKYGLLSCTGDNGIQDWDLENATIRHRYKINVDNKSKQTSGISAIKIIPHTENLKQS</sequence>
<proteinExistence type="predicted"/>
<evidence type="ECO:0000256" key="1">
    <source>
        <dbReference type="ARBA" id="ARBA00004123"/>
    </source>
</evidence>
<dbReference type="AlphaFoldDB" id="A0A194RJI7"/>
<dbReference type="Gene3D" id="2.130.10.10">
    <property type="entry name" value="YVTN repeat-like/Quinoprotein amine dehydrogenase"/>
    <property type="match status" value="1"/>
</dbReference>
<name>A0A194RJI7_PAPMA</name>
<evidence type="ECO:0000256" key="2">
    <source>
        <dbReference type="ARBA" id="ARBA00023242"/>
    </source>
</evidence>
<dbReference type="GO" id="GO:0005730">
    <property type="term" value="C:nucleolus"/>
    <property type="evidence" value="ECO:0007669"/>
    <property type="project" value="TreeGrafter"/>
</dbReference>
<keyword evidence="2" id="KW-0539">Nucleus</keyword>
<keyword evidence="5" id="KW-1185">Reference proteome</keyword>
<dbReference type="STRING" id="76193.A0A194RJI7"/>
<keyword evidence="3" id="KW-0853">WD repeat</keyword>
<feature type="repeat" description="WD" evidence="3">
    <location>
        <begin position="1"/>
        <end position="35"/>
    </location>
</feature>
<dbReference type="InterPro" id="IPR036322">
    <property type="entry name" value="WD40_repeat_dom_sf"/>
</dbReference>
<dbReference type="InterPro" id="IPR001680">
    <property type="entry name" value="WD40_rpt"/>
</dbReference>
<dbReference type="PANTHER" id="PTHR44267:SF1">
    <property type="entry name" value="WD REPEAT-CONTAINING PROTEIN 43"/>
    <property type="match status" value="1"/>
</dbReference>